<keyword evidence="3" id="KW-0067">ATP-binding</keyword>
<keyword evidence="2" id="KW-0547">Nucleotide-binding</keyword>
<dbReference type="PANTHER" id="PTHR12835:SF5">
    <property type="entry name" value="BIOTIN--PROTEIN LIGASE"/>
    <property type="match status" value="1"/>
</dbReference>
<dbReference type="RefSeq" id="WP_045367124.1">
    <property type="nucleotide sequence ID" value="NZ_AP014648.1"/>
</dbReference>
<evidence type="ECO:0000313" key="8">
    <source>
        <dbReference type="EMBL" id="BAQ17525.1"/>
    </source>
</evidence>
<name>A0A0A8K3P1_9HYPH</name>
<dbReference type="GO" id="GO:0005524">
    <property type="term" value="F:ATP binding"/>
    <property type="evidence" value="ECO:0007669"/>
    <property type="project" value="UniProtKB-KW"/>
</dbReference>
<evidence type="ECO:0000256" key="5">
    <source>
        <dbReference type="ARBA" id="ARBA00024227"/>
    </source>
</evidence>
<evidence type="ECO:0000256" key="6">
    <source>
        <dbReference type="ARBA" id="ARBA00047846"/>
    </source>
</evidence>
<dbReference type="GO" id="GO:0005737">
    <property type="term" value="C:cytoplasm"/>
    <property type="evidence" value="ECO:0007669"/>
    <property type="project" value="TreeGrafter"/>
</dbReference>
<keyword evidence="4" id="KW-0092">Biotin</keyword>
<dbReference type="PROSITE" id="PS51733">
    <property type="entry name" value="BPL_LPL_CATALYTIC"/>
    <property type="match status" value="1"/>
</dbReference>
<evidence type="ECO:0000256" key="1">
    <source>
        <dbReference type="ARBA" id="ARBA00022598"/>
    </source>
</evidence>
<dbReference type="STRING" id="1384459.GL4_2082"/>
<evidence type="ECO:0000256" key="3">
    <source>
        <dbReference type="ARBA" id="ARBA00022840"/>
    </source>
</evidence>
<reference evidence="8 9" key="1">
    <citation type="submission" date="2014-09" db="EMBL/GenBank/DDBJ databases">
        <title>Genome sequencing of Methyloceanibacter caenitepidi Gela4.</title>
        <authorList>
            <person name="Takeuchi M."/>
            <person name="Susumu S."/>
            <person name="Kamagata Y."/>
            <person name="Oshima K."/>
            <person name="Hattori M."/>
            <person name="Iwasaki W."/>
        </authorList>
    </citation>
    <scope>NUCLEOTIDE SEQUENCE [LARGE SCALE GENOMIC DNA]</scope>
    <source>
        <strain evidence="8 9">Gela4</strain>
    </source>
</reference>
<dbReference type="InterPro" id="IPR008988">
    <property type="entry name" value="Transcriptional_repressor_C"/>
</dbReference>
<dbReference type="CDD" id="cd16442">
    <property type="entry name" value="BPL"/>
    <property type="match status" value="1"/>
</dbReference>
<dbReference type="NCBIfam" id="TIGR00121">
    <property type="entry name" value="birA_ligase"/>
    <property type="match status" value="1"/>
</dbReference>
<comment type="catalytic activity">
    <reaction evidence="6">
        <text>biotin + L-lysyl-[protein] + ATP = N(6)-biotinyl-L-lysyl-[protein] + AMP + diphosphate + H(+)</text>
        <dbReference type="Rhea" id="RHEA:11756"/>
        <dbReference type="Rhea" id="RHEA-COMP:9752"/>
        <dbReference type="Rhea" id="RHEA-COMP:10505"/>
        <dbReference type="ChEBI" id="CHEBI:15378"/>
        <dbReference type="ChEBI" id="CHEBI:29969"/>
        <dbReference type="ChEBI" id="CHEBI:30616"/>
        <dbReference type="ChEBI" id="CHEBI:33019"/>
        <dbReference type="ChEBI" id="CHEBI:57586"/>
        <dbReference type="ChEBI" id="CHEBI:83144"/>
        <dbReference type="ChEBI" id="CHEBI:456215"/>
        <dbReference type="EC" id="6.3.4.15"/>
    </reaction>
</comment>
<evidence type="ECO:0000313" key="9">
    <source>
        <dbReference type="Proteomes" id="UP000031643"/>
    </source>
</evidence>
<organism evidence="8 9">
    <name type="scientific">Methyloceanibacter caenitepidi</name>
    <dbReference type="NCBI Taxonomy" id="1384459"/>
    <lineage>
        <taxon>Bacteria</taxon>
        <taxon>Pseudomonadati</taxon>
        <taxon>Pseudomonadota</taxon>
        <taxon>Alphaproteobacteria</taxon>
        <taxon>Hyphomicrobiales</taxon>
        <taxon>Hyphomicrobiaceae</taxon>
        <taxon>Methyloceanibacter</taxon>
    </lineage>
</organism>
<sequence length="257" mass="27955">MNQFARTTPKLPAGYRLVQLDTVDSTNDEAKRRADMGEPGPLWIWSARQSMGRGRAGRQWTSQVGNLFASLLVRLNCPLQTASQLALVAGIITYETISKLIAYEGRSKLLIKWPNDVLLDEEKIAGMLLENLGTPGDRRSAVVIGTGINLASHPEGLPQPAVSLDAYGMSVAPAKALEVLAATTHEWLQRWDEGATFPSIRRAWLDRAGPTGRKLVVQIGSERIEGTYDGLDLEGALKLKTEGGKRTIAAGDVFFTS</sequence>
<dbReference type="Pfam" id="PF02237">
    <property type="entry name" value="BPL_C"/>
    <property type="match status" value="1"/>
</dbReference>
<dbReference type="Gene3D" id="2.30.30.100">
    <property type="match status" value="1"/>
</dbReference>
<dbReference type="EMBL" id="AP014648">
    <property type="protein sequence ID" value="BAQ17525.1"/>
    <property type="molecule type" value="Genomic_DNA"/>
</dbReference>
<dbReference type="InterPro" id="IPR004143">
    <property type="entry name" value="BPL_LPL_catalytic"/>
</dbReference>
<protein>
    <recommendedName>
        <fullName evidence="5">biotin--[biotin carboxyl-carrier protein] ligase</fullName>
        <ecNumber evidence="5">6.3.4.15</ecNumber>
    </recommendedName>
</protein>
<dbReference type="Pfam" id="PF03099">
    <property type="entry name" value="BPL_LplA_LipB"/>
    <property type="match status" value="1"/>
</dbReference>
<keyword evidence="9" id="KW-1185">Reference proteome</keyword>
<dbReference type="OrthoDB" id="9807064at2"/>
<keyword evidence="1 8" id="KW-0436">Ligase</keyword>
<feature type="domain" description="BPL/LPL catalytic" evidence="7">
    <location>
        <begin position="1"/>
        <end position="192"/>
    </location>
</feature>
<dbReference type="SUPFAM" id="SSF50037">
    <property type="entry name" value="C-terminal domain of transcriptional repressors"/>
    <property type="match status" value="1"/>
</dbReference>
<dbReference type="InterPro" id="IPR003142">
    <property type="entry name" value="BPL_C"/>
</dbReference>
<dbReference type="KEGG" id="mcg:GL4_2082"/>
<evidence type="ECO:0000259" key="7">
    <source>
        <dbReference type="PROSITE" id="PS51733"/>
    </source>
</evidence>
<dbReference type="Gene3D" id="3.30.930.10">
    <property type="entry name" value="Bira Bifunctional Protein, Domain 2"/>
    <property type="match status" value="1"/>
</dbReference>
<dbReference type="HOGENOM" id="CLU_051096_3_0_5"/>
<dbReference type="EC" id="6.3.4.15" evidence="5"/>
<accession>A0A0A8K3P1</accession>
<proteinExistence type="predicted"/>
<evidence type="ECO:0000256" key="4">
    <source>
        <dbReference type="ARBA" id="ARBA00023267"/>
    </source>
</evidence>
<dbReference type="GO" id="GO:0004077">
    <property type="term" value="F:biotin--[biotin carboxyl-carrier protein] ligase activity"/>
    <property type="evidence" value="ECO:0007669"/>
    <property type="project" value="UniProtKB-EC"/>
</dbReference>
<gene>
    <name evidence="8" type="ORF">GL4_2082</name>
</gene>
<dbReference type="AlphaFoldDB" id="A0A0A8K3P1"/>
<dbReference type="PANTHER" id="PTHR12835">
    <property type="entry name" value="BIOTIN PROTEIN LIGASE"/>
    <property type="match status" value="1"/>
</dbReference>
<dbReference type="InterPro" id="IPR045864">
    <property type="entry name" value="aa-tRNA-synth_II/BPL/LPL"/>
</dbReference>
<dbReference type="Proteomes" id="UP000031643">
    <property type="component" value="Chromosome"/>
</dbReference>
<evidence type="ECO:0000256" key="2">
    <source>
        <dbReference type="ARBA" id="ARBA00022741"/>
    </source>
</evidence>
<dbReference type="SUPFAM" id="SSF55681">
    <property type="entry name" value="Class II aaRS and biotin synthetases"/>
    <property type="match status" value="1"/>
</dbReference>
<dbReference type="InterPro" id="IPR004408">
    <property type="entry name" value="Biotin_CoA_COase_ligase"/>
</dbReference>